<evidence type="ECO:0000313" key="3">
    <source>
        <dbReference type="Proteomes" id="UP000423525"/>
    </source>
</evidence>
<evidence type="ECO:0000256" key="1">
    <source>
        <dbReference type="SAM" id="MobiDB-lite"/>
    </source>
</evidence>
<dbReference type="KEGG" id="crf:FRC0190_01850"/>
<dbReference type="RefSeq" id="WP_155873801.1">
    <property type="nucleotide sequence ID" value="NZ_CP168248.1"/>
</dbReference>
<evidence type="ECO:0000313" key="2">
    <source>
        <dbReference type="EMBL" id="VZH85918.1"/>
    </source>
</evidence>
<feature type="region of interest" description="Disordered" evidence="1">
    <location>
        <begin position="114"/>
        <end position="145"/>
    </location>
</feature>
<proteinExistence type="predicted"/>
<accession>A0A6I8MID9</accession>
<reference evidence="2 3" key="1">
    <citation type="submission" date="2019-11" db="EMBL/GenBank/DDBJ databases">
        <authorList>
            <person name="Brisse S."/>
        </authorList>
    </citation>
    <scope>NUCLEOTIDE SEQUENCE [LARGE SCALE GENOMIC DNA]</scope>
    <source>
        <strain evidence="2">FRC0190</strain>
    </source>
</reference>
<protein>
    <submittedName>
        <fullName evidence="2">Uncharacterized protein</fullName>
    </submittedName>
</protein>
<gene>
    <name evidence="2" type="ORF">FRC0190_01850</name>
</gene>
<dbReference type="Proteomes" id="UP000423525">
    <property type="component" value="Chromosome"/>
</dbReference>
<name>A0A6I8MID9_9CORY</name>
<dbReference type="AlphaFoldDB" id="A0A6I8MID9"/>
<sequence>MPRPDPKRPREGQIGLFESEAVQEPGKVLRGRHSDAMDRSIAAAKAADLVDDIDDGILTVLRSGAWALDALESQNKPYGPAKLIDPLINALREARLTPDSRAVATDDAINQLMTELTSDDEPTDPTTSVPHTTYTRREKQRLRGS</sequence>
<dbReference type="EMBL" id="LR738855">
    <property type="protein sequence ID" value="VZH85918.1"/>
    <property type="molecule type" value="Genomic_DNA"/>
</dbReference>
<organism evidence="2 3">
    <name type="scientific">Corynebacterium rouxii</name>
    <dbReference type="NCBI Taxonomy" id="2719119"/>
    <lineage>
        <taxon>Bacteria</taxon>
        <taxon>Bacillati</taxon>
        <taxon>Actinomycetota</taxon>
        <taxon>Actinomycetes</taxon>
        <taxon>Mycobacteriales</taxon>
        <taxon>Corynebacteriaceae</taxon>
        <taxon>Corynebacterium</taxon>
    </lineage>
</organism>